<reference evidence="4" key="1">
    <citation type="journal article" date="2020" name="bioRxiv">
        <title>Whole genome comparisons of ergot fungi reveals the divergence and evolution of species within the genus Claviceps are the result of varying mechanisms driving genome evolution and host range expansion.</title>
        <authorList>
            <person name="Wyka S.A."/>
            <person name="Mondo S.J."/>
            <person name="Liu M."/>
            <person name="Dettman J."/>
            <person name="Nalam V."/>
            <person name="Broders K.D."/>
        </authorList>
    </citation>
    <scope>NUCLEOTIDE SEQUENCE</scope>
    <source>
        <strain evidence="4">CCC 602</strain>
    </source>
</reference>
<accession>A0A9P7SWA6</accession>
<name>A0A9P7SWA6_9HYPO</name>
<evidence type="ECO:0000256" key="1">
    <source>
        <dbReference type="SAM" id="MobiDB-lite"/>
    </source>
</evidence>
<feature type="compositionally biased region" description="Polar residues" evidence="1">
    <location>
        <begin position="40"/>
        <end position="61"/>
    </location>
</feature>
<dbReference type="AlphaFoldDB" id="A0A9P7SWA6"/>
<dbReference type="Proteomes" id="UP000748025">
    <property type="component" value="Unassembled WGS sequence"/>
</dbReference>
<dbReference type="InterPro" id="IPR032880">
    <property type="entry name" value="CSC1/OSCA1-like_N"/>
</dbReference>
<feature type="region of interest" description="Disordered" evidence="1">
    <location>
        <begin position="33"/>
        <end position="61"/>
    </location>
</feature>
<organism evidence="4 5">
    <name type="scientific">Claviceps pusilla</name>
    <dbReference type="NCBI Taxonomy" id="123648"/>
    <lineage>
        <taxon>Eukaryota</taxon>
        <taxon>Fungi</taxon>
        <taxon>Dikarya</taxon>
        <taxon>Ascomycota</taxon>
        <taxon>Pezizomycotina</taxon>
        <taxon>Sordariomycetes</taxon>
        <taxon>Hypocreomycetidae</taxon>
        <taxon>Hypocreales</taxon>
        <taxon>Clavicipitaceae</taxon>
        <taxon>Claviceps</taxon>
    </lineage>
</organism>
<sequence>MAFDAILHPKSTSASELWRFLATRGLDLNVGGDQDLRQGSARNGSAGGTISTKTNNKGSSAQKLGTTFIPVVVFVCVCLIAFIVLRRFCKRVYAPRTIPELRVPK</sequence>
<dbReference type="Pfam" id="PF13967">
    <property type="entry name" value="RSN1_TM"/>
    <property type="match status" value="1"/>
</dbReference>
<keyword evidence="2" id="KW-1133">Transmembrane helix</keyword>
<gene>
    <name evidence="4" type="ORF">E4U43_004183</name>
</gene>
<feature type="domain" description="CSC1/OSCA1-like N-terminal transmembrane" evidence="3">
    <location>
        <begin position="64"/>
        <end position="99"/>
    </location>
</feature>
<dbReference type="EMBL" id="SRPW01002735">
    <property type="protein sequence ID" value="KAG5990820.1"/>
    <property type="molecule type" value="Genomic_DNA"/>
</dbReference>
<protein>
    <recommendedName>
        <fullName evidence="3">CSC1/OSCA1-like N-terminal transmembrane domain-containing protein</fullName>
    </recommendedName>
</protein>
<evidence type="ECO:0000313" key="4">
    <source>
        <dbReference type="EMBL" id="KAG5990820.1"/>
    </source>
</evidence>
<proteinExistence type="predicted"/>
<keyword evidence="2" id="KW-0472">Membrane</keyword>
<keyword evidence="5" id="KW-1185">Reference proteome</keyword>
<comment type="caution">
    <text evidence="4">The sequence shown here is derived from an EMBL/GenBank/DDBJ whole genome shotgun (WGS) entry which is preliminary data.</text>
</comment>
<evidence type="ECO:0000313" key="5">
    <source>
        <dbReference type="Proteomes" id="UP000748025"/>
    </source>
</evidence>
<evidence type="ECO:0000259" key="3">
    <source>
        <dbReference type="Pfam" id="PF13967"/>
    </source>
</evidence>
<feature type="transmembrane region" description="Helical" evidence="2">
    <location>
        <begin position="67"/>
        <end position="85"/>
    </location>
</feature>
<evidence type="ECO:0000256" key="2">
    <source>
        <dbReference type="SAM" id="Phobius"/>
    </source>
</evidence>
<keyword evidence="2" id="KW-0812">Transmembrane</keyword>